<reference evidence="2 3" key="1">
    <citation type="journal article" date="2015" name="Genome Biol. Evol.">
        <title>Comparative Genomics of a Bacterivorous Green Alga Reveals Evolutionary Causalities and Consequences of Phago-Mixotrophic Mode of Nutrition.</title>
        <authorList>
            <person name="Burns J.A."/>
            <person name="Paasch A."/>
            <person name="Narechania A."/>
            <person name="Kim E."/>
        </authorList>
    </citation>
    <scope>NUCLEOTIDE SEQUENCE [LARGE SCALE GENOMIC DNA]</scope>
    <source>
        <strain evidence="2 3">PLY_AMNH</strain>
    </source>
</reference>
<name>A0AAE0FK82_9CHLO</name>
<proteinExistence type="predicted"/>
<gene>
    <name evidence="2" type="ORF">CYMTET_29832</name>
</gene>
<protein>
    <submittedName>
        <fullName evidence="2">Uncharacterized protein</fullName>
    </submittedName>
</protein>
<accession>A0AAE0FK82</accession>
<comment type="caution">
    <text evidence="2">The sequence shown here is derived from an EMBL/GenBank/DDBJ whole genome shotgun (WGS) entry which is preliminary data.</text>
</comment>
<dbReference type="AlphaFoldDB" id="A0AAE0FK82"/>
<organism evidence="2 3">
    <name type="scientific">Cymbomonas tetramitiformis</name>
    <dbReference type="NCBI Taxonomy" id="36881"/>
    <lineage>
        <taxon>Eukaryota</taxon>
        <taxon>Viridiplantae</taxon>
        <taxon>Chlorophyta</taxon>
        <taxon>Pyramimonadophyceae</taxon>
        <taxon>Pyramimonadales</taxon>
        <taxon>Pyramimonadaceae</taxon>
        <taxon>Cymbomonas</taxon>
    </lineage>
</organism>
<feature type="region of interest" description="Disordered" evidence="1">
    <location>
        <begin position="230"/>
        <end position="255"/>
    </location>
</feature>
<feature type="compositionally biased region" description="Low complexity" evidence="1">
    <location>
        <begin position="237"/>
        <end position="255"/>
    </location>
</feature>
<evidence type="ECO:0000313" key="3">
    <source>
        <dbReference type="Proteomes" id="UP001190700"/>
    </source>
</evidence>
<keyword evidence="3" id="KW-1185">Reference proteome</keyword>
<dbReference type="EMBL" id="LGRX02017046">
    <property type="protein sequence ID" value="KAK3261250.1"/>
    <property type="molecule type" value="Genomic_DNA"/>
</dbReference>
<dbReference type="Proteomes" id="UP001190700">
    <property type="component" value="Unassembled WGS sequence"/>
</dbReference>
<evidence type="ECO:0000256" key="1">
    <source>
        <dbReference type="SAM" id="MobiDB-lite"/>
    </source>
</evidence>
<sequence>MARRVSRDNATLQFLPWLLVVALCGSLFATINFKKNENQVSSYSEFGSDPESIKAGLQSRLDAWVKSVKAAGVEVEPFLQPLQLPCSSSEKTTEPGGLTEPNEELRSHLSKVASDNEFMFVLANGVMICQNTTICWWNGGNILKSWLDVVTHKLKMTNFIVGVLDDETWKYMDSHYPNVHKFRPKMQIPSAQAGSHPANMVSTLKYGLLRQILERTAALCVKPVHPCPPSGASHISTTKPTRKTTPLLPEPHWAT</sequence>
<evidence type="ECO:0000313" key="2">
    <source>
        <dbReference type="EMBL" id="KAK3261250.1"/>
    </source>
</evidence>